<dbReference type="PANTHER" id="PTHR34300">
    <property type="entry name" value="QUEUOSINE PRECURSOR TRANSPORTER-RELATED"/>
    <property type="match status" value="1"/>
</dbReference>
<dbReference type="HOGENOM" id="CLU_075503_2_1_9"/>
<dbReference type="AlphaFoldDB" id="I2C6P4"/>
<organism evidence="2 3">
    <name type="scientific">Bacillus amyloliquefaciens (strain Y2)</name>
    <name type="common">Bacillus amyloliquefaciens subsp. plantarum (strain B9601-Y2)</name>
    <dbReference type="NCBI Taxonomy" id="1155777"/>
    <lineage>
        <taxon>Bacteria</taxon>
        <taxon>Bacillati</taxon>
        <taxon>Bacillota</taxon>
        <taxon>Bacilli</taxon>
        <taxon>Bacillales</taxon>
        <taxon>Bacillaceae</taxon>
        <taxon>Bacillus</taxon>
        <taxon>Bacillus amyloliquefaciens group</taxon>
    </lineage>
</organism>
<dbReference type="NCBIfam" id="TIGR00697">
    <property type="entry name" value="queuosine precursor transporter"/>
    <property type="match status" value="1"/>
</dbReference>
<feature type="transmembrane region" description="Helical" evidence="1">
    <location>
        <begin position="131"/>
        <end position="155"/>
    </location>
</feature>
<keyword evidence="1" id="KW-1133">Transmembrane helix</keyword>
<proteinExistence type="inferred from homology"/>
<comment type="subcellular location">
    <subcellularLocation>
        <location evidence="1">Cell membrane</location>
        <topology evidence="1">Multi-pass membrane protein</topology>
    </subcellularLocation>
</comment>
<dbReference type="InterPro" id="IPR003744">
    <property type="entry name" value="YhhQ"/>
</dbReference>
<dbReference type="Pfam" id="PF02592">
    <property type="entry name" value="Vut_1"/>
    <property type="match status" value="1"/>
</dbReference>
<dbReference type="GO" id="GO:0022857">
    <property type="term" value="F:transmembrane transporter activity"/>
    <property type="evidence" value="ECO:0007669"/>
    <property type="project" value="UniProtKB-UniRule"/>
</dbReference>
<protein>
    <recommendedName>
        <fullName evidence="1">Probable queuosine precursor transporter</fullName>
        <shortName evidence="1">Q precursor transporter</shortName>
    </recommendedName>
</protein>
<feature type="transmembrane region" description="Helical" evidence="1">
    <location>
        <begin position="59"/>
        <end position="80"/>
    </location>
</feature>
<evidence type="ECO:0000313" key="3">
    <source>
        <dbReference type="Proteomes" id="UP000002878"/>
    </source>
</evidence>
<dbReference type="Proteomes" id="UP000002878">
    <property type="component" value="Chromosome"/>
</dbReference>
<evidence type="ECO:0000313" key="2">
    <source>
        <dbReference type="EMBL" id="AFJ62318.1"/>
    </source>
</evidence>
<name>I2C6P4_BACAY</name>
<accession>I2C6P4</accession>
<comment type="function">
    <text evidence="1">Involved in the import of queuosine (Q) precursors, required for Q precursor salvage.</text>
</comment>
<dbReference type="GO" id="GO:0005886">
    <property type="term" value="C:plasma membrane"/>
    <property type="evidence" value="ECO:0007669"/>
    <property type="project" value="UniProtKB-SubCell"/>
</dbReference>
<keyword evidence="1" id="KW-0472">Membrane</keyword>
<feature type="transmembrane region" description="Helical" evidence="1">
    <location>
        <begin position="201"/>
        <end position="223"/>
    </location>
</feature>
<keyword evidence="1" id="KW-0813">Transport</keyword>
<feature type="transmembrane region" description="Helical" evidence="1">
    <location>
        <begin position="92"/>
        <end position="111"/>
    </location>
</feature>
<evidence type="ECO:0000256" key="1">
    <source>
        <dbReference type="HAMAP-Rule" id="MF_02088"/>
    </source>
</evidence>
<keyword evidence="1" id="KW-1003">Cell membrane</keyword>
<comment type="similarity">
    <text evidence="1">Belongs to the vitamin uptake transporter (VUT/ECF) (TC 2.A.88) family. Q precursor transporter subfamily.</text>
</comment>
<feature type="transmembrane region" description="Helical" evidence="1">
    <location>
        <begin position="12"/>
        <end position="29"/>
    </location>
</feature>
<sequence>MKGSQQVLFNDVLWILFAVIHFIIVLLFYKGFGKTGLFVWIGFATVCANLQVVKTVELFGLTATLGNIMYGTVFFATDVLNEKYGPREARKAVWLGFSTLLALTCAMQGALLYKPAASDIAQPALETIFGFLPRVALGSLLAFIFSQTIDVYVYSAIRRIFPSDRLLWLRNSGSTALSQLLDTFIFTAVAFIGVYSAGVWFSIFISTYLIKFAVSLISVPYAYAAKRMTPNGE</sequence>
<dbReference type="PATRIC" id="fig|1126211.3.peg.2273"/>
<reference evidence="2 3" key="1">
    <citation type="journal article" date="2012" name="J. Biotechnol.">
        <title>Genome sequence of the plant growth promoting strain Bacillus amyloliquefaciens subsp. plantarum B9601-Y2 and expression of mersacidin and other secondary metabolites.</title>
        <authorList>
            <person name="He P."/>
            <person name="Hao K."/>
            <person name="Blom J."/>
            <person name="Ruckert C."/>
            <person name="Vater J."/>
            <person name="Mao Z."/>
            <person name="Wu Y."/>
            <person name="Hou M."/>
            <person name="He P."/>
            <person name="He Y."/>
            <person name="Borriss R."/>
        </authorList>
    </citation>
    <scope>NUCLEOTIDE SEQUENCE [LARGE SCALE GENOMIC DNA]</scope>
    <source>
        <strain evidence="2">Y2</strain>
    </source>
</reference>
<dbReference type="KEGG" id="bqy:MUS_2374"/>
<dbReference type="HAMAP" id="MF_02088">
    <property type="entry name" value="Q_prec_transport"/>
    <property type="match status" value="1"/>
</dbReference>
<feature type="transmembrane region" description="Helical" evidence="1">
    <location>
        <begin position="176"/>
        <end position="195"/>
    </location>
</feature>
<dbReference type="PANTHER" id="PTHR34300:SF2">
    <property type="entry name" value="QUEUOSINE PRECURSOR TRANSPORTER-RELATED"/>
    <property type="match status" value="1"/>
</dbReference>
<keyword evidence="1" id="KW-0812">Transmembrane</keyword>
<dbReference type="EMBL" id="CP003332">
    <property type="protein sequence ID" value="AFJ62318.1"/>
    <property type="molecule type" value="Genomic_DNA"/>
</dbReference>
<gene>
    <name evidence="2" type="ORF">MUS_2374</name>
</gene>